<dbReference type="EC" id="4.1.2.13" evidence="1"/>
<dbReference type="EMBL" id="JBAKAX010000141">
    <property type="protein sequence ID" value="MEL0606518.1"/>
    <property type="molecule type" value="Genomic_DNA"/>
</dbReference>
<sequence>EDGVDNSHLDSSAMYTQPEDVAYAYNRLSKISPNFIIAASFGIVHGVYKPGNVELTPSILRESQAYVAEKCNLEHN</sequence>
<protein>
    <submittedName>
        <fullName evidence="1">Class II fructose-bisphosphate aldolase</fullName>
        <ecNumber evidence="1">4.1.2.13</ecNumber>
    </submittedName>
</protein>
<reference evidence="1" key="1">
    <citation type="submission" date="2024-02" db="EMBL/GenBank/DDBJ databases">
        <title>Bacteria isolated from the canopy kelp, Nereocystis luetkeana.</title>
        <authorList>
            <person name="Pfister C.A."/>
            <person name="Younker I.T."/>
            <person name="Light S.H."/>
        </authorList>
    </citation>
    <scope>NUCLEOTIDE SEQUENCE</scope>
    <source>
        <strain evidence="1">TN.2.01</strain>
    </source>
</reference>
<gene>
    <name evidence="1" type="ORF">V6250_20435</name>
</gene>
<evidence type="ECO:0000313" key="1">
    <source>
        <dbReference type="EMBL" id="MEL0606518.1"/>
    </source>
</evidence>
<feature type="non-terminal residue" evidence="1">
    <location>
        <position position="1"/>
    </location>
</feature>
<name>A0ACC6R9T3_9GAMM</name>
<comment type="caution">
    <text evidence="1">The sequence shown here is derived from an EMBL/GenBank/DDBJ whole genome shotgun (WGS) entry which is preliminary data.</text>
</comment>
<feature type="non-terminal residue" evidence="1">
    <location>
        <position position="76"/>
    </location>
</feature>
<proteinExistence type="predicted"/>
<accession>A0ACC6R9T3</accession>
<keyword evidence="1" id="KW-0456">Lyase</keyword>
<organism evidence="1 2">
    <name type="scientific">Pseudoalteromonas undina</name>
    <dbReference type="NCBI Taxonomy" id="43660"/>
    <lineage>
        <taxon>Bacteria</taxon>
        <taxon>Pseudomonadati</taxon>
        <taxon>Pseudomonadota</taxon>
        <taxon>Gammaproteobacteria</taxon>
        <taxon>Alteromonadales</taxon>
        <taxon>Pseudoalteromonadaceae</taxon>
        <taxon>Pseudoalteromonas</taxon>
    </lineage>
</organism>
<evidence type="ECO:0000313" key="2">
    <source>
        <dbReference type="Proteomes" id="UP001374952"/>
    </source>
</evidence>
<dbReference type="Proteomes" id="UP001374952">
    <property type="component" value="Unassembled WGS sequence"/>
</dbReference>
<keyword evidence="2" id="KW-1185">Reference proteome</keyword>